<comment type="caution">
    <text evidence="2">The sequence shown here is derived from an EMBL/GenBank/DDBJ whole genome shotgun (WGS) entry which is preliminary data.</text>
</comment>
<dbReference type="RefSeq" id="WP_143744876.1">
    <property type="nucleotide sequence ID" value="NZ_LMVN01000024.1"/>
</dbReference>
<feature type="transmembrane region" description="Helical" evidence="1">
    <location>
        <begin position="155"/>
        <end position="172"/>
    </location>
</feature>
<dbReference type="AlphaFoldDB" id="A0A2V2BSK6"/>
<dbReference type="EMBL" id="LWMS01000010">
    <property type="protein sequence ID" value="PWL08704.1"/>
    <property type="molecule type" value="Genomic_DNA"/>
</dbReference>
<name>A0A2V2BSK6_9EURY</name>
<proteinExistence type="predicted"/>
<feature type="transmembrane region" description="Helical" evidence="1">
    <location>
        <begin position="123"/>
        <end position="143"/>
    </location>
</feature>
<feature type="transmembrane region" description="Helical" evidence="1">
    <location>
        <begin position="97"/>
        <end position="117"/>
    </location>
</feature>
<dbReference type="Proteomes" id="UP000246004">
    <property type="component" value="Unassembled WGS sequence"/>
</dbReference>
<gene>
    <name evidence="2" type="ORF">MSCUN_04170</name>
</gene>
<dbReference type="OrthoDB" id="386953at2157"/>
<reference evidence="2 3" key="1">
    <citation type="submission" date="2016-04" db="EMBL/GenBank/DDBJ databases">
        <title>Genome sequence of Methanosphaera cuniculi DSM 4103.</title>
        <authorList>
            <person name="Poehlein A."/>
            <person name="Seedorf H."/>
            <person name="Daniel R."/>
        </authorList>
    </citation>
    <scope>NUCLEOTIDE SEQUENCE [LARGE SCALE GENOMIC DNA]</scope>
    <source>
        <strain evidence="2 3">DSM 4103</strain>
    </source>
</reference>
<accession>A0A2V2BSK6</accession>
<evidence type="ECO:0000256" key="1">
    <source>
        <dbReference type="SAM" id="Phobius"/>
    </source>
</evidence>
<feature type="transmembrane region" description="Helical" evidence="1">
    <location>
        <begin position="58"/>
        <end position="85"/>
    </location>
</feature>
<keyword evidence="1" id="KW-1133">Transmembrane helix</keyword>
<organism evidence="2 3">
    <name type="scientific">Methanosphaera cuniculi</name>
    <dbReference type="NCBI Taxonomy" id="1077256"/>
    <lineage>
        <taxon>Archaea</taxon>
        <taxon>Methanobacteriati</taxon>
        <taxon>Methanobacteriota</taxon>
        <taxon>Methanomada group</taxon>
        <taxon>Methanobacteria</taxon>
        <taxon>Methanobacteriales</taxon>
        <taxon>Methanobacteriaceae</taxon>
        <taxon>Methanosphaera</taxon>
    </lineage>
</organism>
<keyword evidence="1" id="KW-0812">Transmembrane</keyword>
<protein>
    <submittedName>
        <fullName evidence="2">Yip1 domain protein</fullName>
    </submittedName>
</protein>
<feature type="transmembrane region" description="Helical" evidence="1">
    <location>
        <begin position="33"/>
        <end position="52"/>
    </location>
</feature>
<evidence type="ECO:0000313" key="2">
    <source>
        <dbReference type="EMBL" id="PWL08704.1"/>
    </source>
</evidence>
<evidence type="ECO:0000313" key="3">
    <source>
        <dbReference type="Proteomes" id="UP000246004"/>
    </source>
</evidence>
<sequence>MKSKIMDLFITSGKVITSADELFYLKNQESDNMGVIISIIFPALLGIIIGLLTFNPVIAIGAIVSLIVITLFSNFINTIFIYIFTHLLKAEGGFFKTFNMISYASALDIFIIVAFALAQFRVVFLLFVILVGIWKAIIQIAAVNTVYDIGYVRSFLCYSGFLAIIAIIILGLI</sequence>
<keyword evidence="1" id="KW-0472">Membrane</keyword>